<sequence>MPSCIVGRNYTLRYNLFIFCSSIDQGCKAGSLPFFSAHELEERQGHQFALVCFEELHESMVVDMASEFHRIARHDLEHDVDADEFHAWDI</sequence>
<name>A0A8J5SUR3_ZIZPA</name>
<protein>
    <submittedName>
        <fullName evidence="1">Uncharacterized protein</fullName>
    </submittedName>
</protein>
<dbReference type="AlphaFoldDB" id="A0A8J5SUR3"/>
<evidence type="ECO:0000313" key="1">
    <source>
        <dbReference type="EMBL" id="KAG8080900.1"/>
    </source>
</evidence>
<organism evidence="1 2">
    <name type="scientific">Zizania palustris</name>
    <name type="common">Northern wild rice</name>
    <dbReference type="NCBI Taxonomy" id="103762"/>
    <lineage>
        <taxon>Eukaryota</taxon>
        <taxon>Viridiplantae</taxon>
        <taxon>Streptophyta</taxon>
        <taxon>Embryophyta</taxon>
        <taxon>Tracheophyta</taxon>
        <taxon>Spermatophyta</taxon>
        <taxon>Magnoliopsida</taxon>
        <taxon>Liliopsida</taxon>
        <taxon>Poales</taxon>
        <taxon>Poaceae</taxon>
        <taxon>BOP clade</taxon>
        <taxon>Oryzoideae</taxon>
        <taxon>Oryzeae</taxon>
        <taxon>Zizaniinae</taxon>
        <taxon>Zizania</taxon>
    </lineage>
</organism>
<proteinExistence type="predicted"/>
<reference evidence="1" key="2">
    <citation type="submission" date="2021-02" db="EMBL/GenBank/DDBJ databases">
        <authorList>
            <person name="Kimball J.A."/>
            <person name="Haas M.W."/>
            <person name="Macchietto M."/>
            <person name="Kono T."/>
            <person name="Duquette J."/>
            <person name="Shao M."/>
        </authorList>
    </citation>
    <scope>NUCLEOTIDE SEQUENCE</scope>
    <source>
        <tissue evidence="1">Fresh leaf tissue</tissue>
    </source>
</reference>
<gene>
    <name evidence="1" type="ORF">GUJ93_ZPchr0007g3662</name>
</gene>
<keyword evidence="2" id="KW-1185">Reference proteome</keyword>
<comment type="caution">
    <text evidence="1">The sequence shown here is derived from an EMBL/GenBank/DDBJ whole genome shotgun (WGS) entry which is preliminary data.</text>
</comment>
<dbReference type="Proteomes" id="UP000729402">
    <property type="component" value="Unassembled WGS sequence"/>
</dbReference>
<dbReference type="EMBL" id="JAAALK010000282">
    <property type="protein sequence ID" value="KAG8080900.1"/>
    <property type="molecule type" value="Genomic_DNA"/>
</dbReference>
<evidence type="ECO:0000313" key="2">
    <source>
        <dbReference type="Proteomes" id="UP000729402"/>
    </source>
</evidence>
<accession>A0A8J5SUR3</accession>
<reference evidence="1" key="1">
    <citation type="journal article" date="2021" name="bioRxiv">
        <title>Whole Genome Assembly and Annotation of Northern Wild Rice, Zizania palustris L., Supports a Whole Genome Duplication in the Zizania Genus.</title>
        <authorList>
            <person name="Haas M."/>
            <person name="Kono T."/>
            <person name="Macchietto M."/>
            <person name="Millas R."/>
            <person name="McGilp L."/>
            <person name="Shao M."/>
            <person name="Duquette J."/>
            <person name="Hirsch C.N."/>
            <person name="Kimball J."/>
        </authorList>
    </citation>
    <scope>NUCLEOTIDE SEQUENCE</scope>
    <source>
        <tissue evidence="1">Fresh leaf tissue</tissue>
    </source>
</reference>